<evidence type="ECO:0008006" key="3">
    <source>
        <dbReference type="Google" id="ProtNLM"/>
    </source>
</evidence>
<dbReference type="GeneID" id="4393976"/>
<keyword evidence="2" id="KW-1185">Reference proteome</keyword>
<evidence type="ECO:0000313" key="2">
    <source>
        <dbReference type="Proteomes" id="UP000001056"/>
    </source>
</evidence>
<dbReference type="AlphaFoldDB" id="Q2GXB2"/>
<dbReference type="EMBL" id="CH408033">
    <property type="protein sequence ID" value="EAQ86139.1"/>
    <property type="molecule type" value="Genomic_DNA"/>
</dbReference>
<dbReference type="RefSeq" id="XP_001225048.1">
    <property type="nucleotide sequence ID" value="XM_001225047.1"/>
</dbReference>
<sequence length="336" mass="37924">MRRTLRRSWCCLCQVQAQVADLRYTPVALAAPSGECTCLDEELLAQKGFHNSEILMADSVALLRRKVENESLAVQDGTMNSVITLATIEVRCQCSSWAIPSSTHKMIWALDTASPPTPEWQLSLNATHEAPPELTLLEIDEDVKEVFIRLRSVFQRAQQTPFTSTRLHDLAGFVIHRLLPSAQDMANETEPLTECARYAIILYMFIMQGPTYFTHVVIFNQILGRFAGHLQRRGHDAQDTQDPINVWFLAVGMVASTGTPHYAWFRDTARAIAVPLQLRTWDDASNHIKNMLWLETRQGEGIFRPHWDAIFDGTDSPQPSCLTVHRSPNIPNAAFI</sequence>
<dbReference type="InParanoid" id="Q2GXB2"/>
<proteinExistence type="predicted"/>
<name>Q2GXB2_CHAGB</name>
<organism evidence="1 2">
    <name type="scientific">Chaetomium globosum (strain ATCC 6205 / CBS 148.51 / DSM 1962 / NBRC 6347 / NRRL 1970)</name>
    <name type="common">Soil fungus</name>
    <dbReference type="NCBI Taxonomy" id="306901"/>
    <lineage>
        <taxon>Eukaryota</taxon>
        <taxon>Fungi</taxon>
        <taxon>Dikarya</taxon>
        <taxon>Ascomycota</taxon>
        <taxon>Pezizomycotina</taxon>
        <taxon>Sordariomycetes</taxon>
        <taxon>Sordariomycetidae</taxon>
        <taxon>Sordariales</taxon>
        <taxon>Chaetomiaceae</taxon>
        <taxon>Chaetomium</taxon>
    </lineage>
</organism>
<dbReference type="PANTHER" id="PTHR37540:SF5">
    <property type="entry name" value="TRANSCRIPTION FACTOR DOMAIN-CONTAINING PROTEIN"/>
    <property type="match status" value="1"/>
</dbReference>
<dbReference type="OrthoDB" id="5376287at2759"/>
<accession>Q2GXB2</accession>
<evidence type="ECO:0000313" key="1">
    <source>
        <dbReference type="EMBL" id="EAQ86139.1"/>
    </source>
</evidence>
<reference evidence="2" key="1">
    <citation type="journal article" date="2015" name="Genome Announc.">
        <title>Draft genome sequence of the cellulolytic fungus Chaetomium globosum.</title>
        <authorList>
            <person name="Cuomo C.A."/>
            <person name="Untereiner W.A."/>
            <person name="Ma L.-J."/>
            <person name="Grabherr M."/>
            <person name="Birren B.W."/>
        </authorList>
    </citation>
    <scope>NUCLEOTIDE SEQUENCE [LARGE SCALE GENOMIC DNA]</scope>
    <source>
        <strain evidence="2">ATCC 6205 / CBS 148.51 / DSM 1962 / NBRC 6347 / NRRL 1970</strain>
    </source>
</reference>
<gene>
    <name evidence="1" type="ORF">CHGG_07392</name>
</gene>
<protein>
    <recommendedName>
        <fullName evidence="3">Transcription factor domain-containing protein</fullName>
    </recommendedName>
</protein>
<dbReference type="eggNOG" id="ENOG502T2R8">
    <property type="taxonomic scope" value="Eukaryota"/>
</dbReference>
<dbReference type="VEuPathDB" id="FungiDB:CHGG_07392"/>
<dbReference type="Proteomes" id="UP000001056">
    <property type="component" value="Unassembled WGS sequence"/>
</dbReference>
<dbReference type="PANTHER" id="PTHR37540">
    <property type="entry name" value="TRANSCRIPTION FACTOR (ACR-2), PUTATIVE-RELATED-RELATED"/>
    <property type="match status" value="1"/>
</dbReference>
<dbReference type="HOGENOM" id="CLU_045857_0_0_1"/>
<dbReference type="OMA" id="YMFIAQG"/>